<protein>
    <recommendedName>
        <fullName evidence="3">Myb/SANT-like domain-containing protein</fullName>
    </recommendedName>
</protein>
<name>A0A7J9BKL9_GOSGO</name>
<dbReference type="OrthoDB" id="618098at2759"/>
<sequence length="199" mass="22453">MRNRKYNSGFGWDEHRHMVVVEDAVWNSYISSHKVAGQFKHHIFRYYDQLASIYAKGKAIGKDAQTTTDIVEEIDAKDVATAKSLEEGNNYHGCEDDVSLDEMDVSATQSQPSKPNQDDAATLLGENILIVGLELSKSIASEMIFQRNSEMVIQESAQKLYMALCEVKGLTEDERYHALSKIPDHPMQMLVFFSVPSFV</sequence>
<dbReference type="Proteomes" id="UP000593579">
    <property type="component" value="Unassembled WGS sequence"/>
</dbReference>
<gene>
    <name evidence="1" type="ORF">Gogos_010212</name>
</gene>
<proteinExistence type="predicted"/>
<dbReference type="PANTHER" id="PTHR48464:SF1">
    <property type="entry name" value="MYB_SANT-LIKE DOMAIN-CONTAINING PROTEIN"/>
    <property type="match status" value="1"/>
</dbReference>
<dbReference type="AlphaFoldDB" id="A0A7J9BKL9"/>
<comment type="caution">
    <text evidence="1">The sequence shown here is derived from an EMBL/GenBank/DDBJ whole genome shotgun (WGS) entry which is preliminary data.</text>
</comment>
<dbReference type="PANTHER" id="PTHR48464">
    <property type="match status" value="1"/>
</dbReference>
<evidence type="ECO:0008006" key="3">
    <source>
        <dbReference type="Google" id="ProtNLM"/>
    </source>
</evidence>
<dbReference type="EMBL" id="JABEZY010000004">
    <property type="protein sequence ID" value="MBA0736693.1"/>
    <property type="molecule type" value="Genomic_DNA"/>
</dbReference>
<evidence type="ECO:0000313" key="2">
    <source>
        <dbReference type="Proteomes" id="UP000593579"/>
    </source>
</evidence>
<evidence type="ECO:0000313" key="1">
    <source>
        <dbReference type="EMBL" id="MBA0736693.1"/>
    </source>
</evidence>
<accession>A0A7J9BKL9</accession>
<organism evidence="1 2">
    <name type="scientific">Gossypium gossypioides</name>
    <name type="common">Mexican cotton</name>
    <name type="synonym">Selera gossypioides</name>
    <dbReference type="NCBI Taxonomy" id="34282"/>
    <lineage>
        <taxon>Eukaryota</taxon>
        <taxon>Viridiplantae</taxon>
        <taxon>Streptophyta</taxon>
        <taxon>Embryophyta</taxon>
        <taxon>Tracheophyta</taxon>
        <taxon>Spermatophyta</taxon>
        <taxon>Magnoliopsida</taxon>
        <taxon>eudicotyledons</taxon>
        <taxon>Gunneridae</taxon>
        <taxon>Pentapetalae</taxon>
        <taxon>rosids</taxon>
        <taxon>malvids</taxon>
        <taxon>Malvales</taxon>
        <taxon>Malvaceae</taxon>
        <taxon>Malvoideae</taxon>
        <taxon>Gossypium</taxon>
    </lineage>
</organism>
<keyword evidence="2" id="KW-1185">Reference proteome</keyword>
<reference evidence="1 2" key="1">
    <citation type="journal article" date="2019" name="Genome Biol. Evol.">
        <title>Insights into the evolution of the New World diploid cottons (Gossypium, subgenus Houzingenia) based on genome sequencing.</title>
        <authorList>
            <person name="Grover C.E."/>
            <person name="Arick M.A. 2nd"/>
            <person name="Thrash A."/>
            <person name="Conover J.L."/>
            <person name="Sanders W.S."/>
            <person name="Peterson D.G."/>
            <person name="Frelichowski J.E."/>
            <person name="Scheffler J.A."/>
            <person name="Scheffler B.E."/>
            <person name="Wendel J.F."/>
        </authorList>
    </citation>
    <scope>NUCLEOTIDE SEQUENCE [LARGE SCALE GENOMIC DNA]</scope>
    <source>
        <strain evidence="1">5</strain>
        <tissue evidence="1">Leaf</tissue>
    </source>
</reference>